<evidence type="ECO:0000313" key="4">
    <source>
        <dbReference type="Proteomes" id="UP000434276"/>
    </source>
</evidence>
<proteinExistence type="predicted"/>
<accession>A0A654FWT8</accession>
<dbReference type="Proteomes" id="UP000434276">
    <property type="component" value="Unassembled WGS sequence"/>
</dbReference>
<evidence type="ECO:0000313" key="3">
    <source>
        <dbReference type="Proteomes" id="UP000426265"/>
    </source>
</evidence>
<protein>
    <submittedName>
        <fullName evidence="1">Uncharacterized protein</fullName>
    </submittedName>
</protein>
<dbReference type="EMBL" id="CACSHJ010000095">
    <property type="protein sequence ID" value="CAA0397792.1"/>
    <property type="molecule type" value="Genomic_DNA"/>
</dbReference>
<reference evidence="1 4" key="1">
    <citation type="submission" date="2019-12" db="EMBL/GenBank/DDBJ databases">
        <authorList>
            <person name="Jiao W.-B."/>
            <person name="Schneeberger K."/>
        </authorList>
    </citation>
    <scope>NUCLEOTIDE SEQUENCE [LARGE SCALE GENOMIC DNA]</scope>
    <source>
        <strain evidence="3">cv. An-1</strain>
        <strain evidence="4">cv. C24</strain>
    </source>
</reference>
<gene>
    <name evidence="2" type="ORF">AN1_LOCUS20593</name>
    <name evidence="1" type="ORF">C24_LOCUS20490</name>
</gene>
<accession>A0A5S9XZT4</accession>
<name>A0A5S9XZT4_ARATH</name>
<evidence type="ECO:0000313" key="2">
    <source>
        <dbReference type="EMBL" id="VYS65184.1"/>
    </source>
</evidence>
<organism evidence="1 4">
    <name type="scientific">Arabidopsis thaliana</name>
    <name type="common">Mouse-ear cress</name>
    <dbReference type="NCBI Taxonomy" id="3702"/>
    <lineage>
        <taxon>Eukaryota</taxon>
        <taxon>Viridiplantae</taxon>
        <taxon>Streptophyta</taxon>
        <taxon>Embryophyta</taxon>
        <taxon>Tracheophyta</taxon>
        <taxon>Spermatophyta</taxon>
        <taxon>Magnoliopsida</taxon>
        <taxon>eudicotyledons</taxon>
        <taxon>Gunneridae</taxon>
        <taxon>Pentapetalae</taxon>
        <taxon>rosids</taxon>
        <taxon>malvids</taxon>
        <taxon>Brassicales</taxon>
        <taxon>Brassicaceae</taxon>
        <taxon>Camelineae</taxon>
        <taxon>Arabidopsis</taxon>
    </lineage>
</organism>
<sequence>MSSAVDLGTRTGAAGCSRSVSDTTFWSVVLRVVLLQREQVINHSVTVFITLALVKQTLQHLIDDFCCSFHLLLKAPSEYLHEGQVFSRMPRATISGDESKKLLEQLCFFFVADIVAVVYLPCNHPHDIVER</sequence>
<dbReference type="Proteomes" id="UP000426265">
    <property type="component" value="Unassembled WGS sequence"/>
</dbReference>
<dbReference type="AlphaFoldDB" id="A0A5S9XZT4"/>
<dbReference type="EMBL" id="CACRSJ010000109">
    <property type="protein sequence ID" value="VYS65184.1"/>
    <property type="molecule type" value="Genomic_DNA"/>
</dbReference>
<evidence type="ECO:0000313" key="1">
    <source>
        <dbReference type="EMBL" id="CAA0397792.1"/>
    </source>
</evidence>